<feature type="domain" description="FMN hydroxy acid dehydrogenase" evidence="3">
    <location>
        <begin position="1"/>
        <end position="173"/>
    </location>
</feature>
<evidence type="ECO:0000313" key="5">
    <source>
        <dbReference type="Proteomes" id="UP001172681"/>
    </source>
</evidence>
<keyword evidence="2" id="KW-0560">Oxidoreductase</keyword>
<dbReference type="Proteomes" id="UP001172681">
    <property type="component" value="Unassembled WGS sequence"/>
</dbReference>
<dbReference type="InterPro" id="IPR037396">
    <property type="entry name" value="FMN_HAD"/>
</dbReference>
<reference evidence="4" key="1">
    <citation type="submission" date="2022-10" db="EMBL/GenBank/DDBJ databases">
        <title>Culturing micro-colonial fungi from biological soil crusts in the Mojave desert and describing Neophaeococcomyces mojavensis, and introducing the new genera and species Taxawa tesnikishii.</title>
        <authorList>
            <person name="Kurbessoian T."/>
            <person name="Stajich J.E."/>
        </authorList>
    </citation>
    <scope>NUCLEOTIDE SEQUENCE</scope>
    <source>
        <strain evidence="4">TK_35</strain>
    </source>
</reference>
<name>A0AA38XZF1_9EURO</name>
<dbReference type="AlphaFoldDB" id="A0AA38XZF1"/>
<accession>A0AA38XZF1</accession>
<dbReference type="Gene3D" id="3.20.20.70">
    <property type="entry name" value="Aldolase class I"/>
    <property type="match status" value="1"/>
</dbReference>
<dbReference type="PANTHER" id="PTHR10578:SF149">
    <property type="entry name" value="2-HYDROXYACID OXIDASE 2"/>
    <property type="match status" value="1"/>
</dbReference>
<proteinExistence type="predicted"/>
<dbReference type="Pfam" id="PF01070">
    <property type="entry name" value="FMN_dh"/>
    <property type="match status" value="1"/>
</dbReference>
<organism evidence="4 5">
    <name type="scientific">Knufia peltigerae</name>
    <dbReference type="NCBI Taxonomy" id="1002370"/>
    <lineage>
        <taxon>Eukaryota</taxon>
        <taxon>Fungi</taxon>
        <taxon>Dikarya</taxon>
        <taxon>Ascomycota</taxon>
        <taxon>Pezizomycotina</taxon>
        <taxon>Eurotiomycetes</taxon>
        <taxon>Chaetothyriomycetidae</taxon>
        <taxon>Chaetothyriales</taxon>
        <taxon>Trichomeriaceae</taxon>
        <taxon>Knufia</taxon>
    </lineage>
</organism>
<dbReference type="EMBL" id="JAPDRN010000066">
    <property type="protein sequence ID" value="KAJ9630027.1"/>
    <property type="molecule type" value="Genomic_DNA"/>
</dbReference>
<evidence type="ECO:0000313" key="4">
    <source>
        <dbReference type="EMBL" id="KAJ9630027.1"/>
    </source>
</evidence>
<sequence length="173" mass="18979">MISLRDNVEAYERYRILPRVLRNVESVDTSTTFLGHKVTFPLGISPSAMHKLAHPDGELATSRAAATLNVGMCLSSYATTSLEDVAKQGCGNPYMMQMCVLKDRSKTKQLLDRAEADVPVLGRRLNEFRNDFTLPKGLSFPNILSTGDNEFAKSASSQDYGRSQVGADIAFAN</sequence>
<comment type="caution">
    <text evidence="4">The sequence shown here is derived from an EMBL/GenBank/DDBJ whole genome shotgun (WGS) entry which is preliminary data.</text>
</comment>
<dbReference type="InterPro" id="IPR013785">
    <property type="entry name" value="Aldolase_TIM"/>
</dbReference>
<keyword evidence="5" id="KW-1185">Reference proteome</keyword>
<protein>
    <recommendedName>
        <fullName evidence="3">FMN hydroxy acid dehydrogenase domain-containing protein</fullName>
    </recommendedName>
</protein>
<evidence type="ECO:0000256" key="2">
    <source>
        <dbReference type="ARBA" id="ARBA00023002"/>
    </source>
</evidence>
<evidence type="ECO:0000259" key="3">
    <source>
        <dbReference type="PROSITE" id="PS51349"/>
    </source>
</evidence>
<comment type="cofactor">
    <cofactor evidence="1">
        <name>FMN</name>
        <dbReference type="ChEBI" id="CHEBI:58210"/>
    </cofactor>
</comment>
<dbReference type="PANTHER" id="PTHR10578">
    <property type="entry name" value="S -2-HYDROXY-ACID OXIDASE-RELATED"/>
    <property type="match status" value="1"/>
</dbReference>
<dbReference type="PROSITE" id="PS51349">
    <property type="entry name" value="FMN_HYDROXY_ACID_DH_2"/>
    <property type="match status" value="1"/>
</dbReference>
<dbReference type="SUPFAM" id="SSF51395">
    <property type="entry name" value="FMN-linked oxidoreductases"/>
    <property type="match status" value="1"/>
</dbReference>
<dbReference type="GO" id="GO:0016491">
    <property type="term" value="F:oxidoreductase activity"/>
    <property type="evidence" value="ECO:0007669"/>
    <property type="project" value="UniProtKB-KW"/>
</dbReference>
<evidence type="ECO:0000256" key="1">
    <source>
        <dbReference type="ARBA" id="ARBA00001917"/>
    </source>
</evidence>
<dbReference type="InterPro" id="IPR000262">
    <property type="entry name" value="FMN-dep_DH"/>
</dbReference>
<gene>
    <name evidence="4" type="ORF">H2204_008831</name>
</gene>